<reference evidence="2" key="1">
    <citation type="submission" date="2012-06" db="EMBL/GenBank/DDBJ databases">
        <title>The complete genome of Belliella baltica DSM 15883.</title>
        <authorList>
            <person name="Lucas S."/>
            <person name="Copeland A."/>
            <person name="Lapidus A."/>
            <person name="Goodwin L."/>
            <person name="Pitluck S."/>
            <person name="Peters L."/>
            <person name="Mikhailova N."/>
            <person name="Davenport K."/>
            <person name="Kyrpides N."/>
            <person name="Mavromatis K."/>
            <person name="Pagani I."/>
            <person name="Ivanova N."/>
            <person name="Ovchinnikova G."/>
            <person name="Zeytun A."/>
            <person name="Detter J.C."/>
            <person name="Han C."/>
            <person name="Land M."/>
            <person name="Hauser L."/>
            <person name="Markowitz V."/>
            <person name="Cheng J.-F."/>
            <person name="Hugenholtz P."/>
            <person name="Woyke T."/>
            <person name="Wu D."/>
            <person name="Tindall B."/>
            <person name="Pomrenke H."/>
            <person name="Brambilla E."/>
            <person name="Klenk H.-P."/>
            <person name="Eisen J.A."/>
        </authorList>
    </citation>
    <scope>NUCLEOTIDE SEQUENCE [LARGE SCALE GENOMIC DNA]</scope>
    <source>
        <strain evidence="2">DSM 15883 / CIP 108006 / LMG 21964 / BA134</strain>
    </source>
</reference>
<dbReference type="KEGG" id="bbd:Belba_3710"/>
<sequence>MKVKIKVVKATDSPEETEKYIRGHLKVLESYGVTKVTSADRSWVNNPHVYLVLVESEDGENVLGGGRVQLRSKNFPLPLEGAIFEKDERIVDYMTRYRELKVAEFCGLWNSKEVSGYGIGSIYLIRIGVAITALLGLECIMAFCSPYTVANSQAVGLRIIEEIGENGTFLYPKEGLVATIMELEDVYEMKRAKPEEREFVFSLIKNPDQTVHVPSKMGDLEIEFNLSSYNLCL</sequence>
<dbReference type="EMBL" id="CP003281">
    <property type="protein sequence ID" value="AFL86198.1"/>
    <property type="molecule type" value="Genomic_DNA"/>
</dbReference>
<dbReference type="AlphaFoldDB" id="I3ZAD0"/>
<evidence type="ECO:0000313" key="2">
    <source>
        <dbReference type="Proteomes" id="UP000006050"/>
    </source>
</evidence>
<proteinExistence type="predicted"/>
<dbReference type="Proteomes" id="UP000006050">
    <property type="component" value="Chromosome"/>
</dbReference>
<dbReference type="eggNOG" id="ENOG502Z8HB">
    <property type="taxonomic scope" value="Bacteria"/>
</dbReference>
<evidence type="ECO:0000313" key="1">
    <source>
        <dbReference type="EMBL" id="AFL86198.1"/>
    </source>
</evidence>
<keyword evidence="2" id="KW-1185">Reference proteome</keyword>
<organism evidence="1 2">
    <name type="scientific">Belliella baltica (strain DSM 15883 / CIP 108006 / LMG 21964 / BA134)</name>
    <dbReference type="NCBI Taxonomy" id="866536"/>
    <lineage>
        <taxon>Bacteria</taxon>
        <taxon>Pseudomonadati</taxon>
        <taxon>Bacteroidota</taxon>
        <taxon>Cytophagia</taxon>
        <taxon>Cytophagales</taxon>
        <taxon>Cyclobacteriaceae</taxon>
        <taxon>Belliella</taxon>
    </lineage>
</organism>
<dbReference type="STRING" id="866536.Belba_3710"/>
<evidence type="ECO:0008006" key="3">
    <source>
        <dbReference type="Google" id="ProtNLM"/>
    </source>
</evidence>
<dbReference type="HOGENOM" id="CLU_1188069_0_0_10"/>
<dbReference type="PATRIC" id="fig|866536.3.peg.3836"/>
<gene>
    <name evidence="1" type="ordered locus">Belba_3710</name>
</gene>
<name>I3ZAD0_BELBD</name>
<protein>
    <recommendedName>
        <fullName evidence="3">N-acetyltransferase domain-containing protein</fullName>
    </recommendedName>
</protein>
<dbReference type="RefSeq" id="WP_014774132.1">
    <property type="nucleotide sequence ID" value="NC_018010.1"/>
</dbReference>
<accession>I3ZAD0</accession>